<feature type="transmembrane region" description="Helical" evidence="1">
    <location>
        <begin position="99"/>
        <end position="120"/>
    </location>
</feature>
<feature type="transmembrane region" description="Helical" evidence="1">
    <location>
        <begin position="17"/>
        <end position="40"/>
    </location>
</feature>
<dbReference type="Pfam" id="PF14256">
    <property type="entry name" value="YwiC"/>
    <property type="match status" value="1"/>
</dbReference>
<protein>
    <submittedName>
        <fullName evidence="2">YwiC-like family protein</fullName>
    </submittedName>
</protein>
<dbReference type="RefSeq" id="WP_252673395.1">
    <property type="nucleotide sequence ID" value="NZ_CP099547.1"/>
</dbReference>
<gene>
    <name evidence="2" type="ORF">NG665_00565</name>
</gene>
<keyword evidence="1" id="KW-1133">Transmembrane helix</keyword>
<evidence type="ECO:0000313" key="3">
    <source>
        <dbReference type="Proteomes" id="UP001056109"/>
    </source>
</evidence>
<keyword evidence="3" id="KW-1185">Reference proteome</keyword>
<keyword evidence="1" id="KW-0812">Transmembrane</keyword>
<evidence type="ECO:0000256" key="1">
    <source>
        <dbReference type="SAM" id="Phobius"/>
    </source>
</evidence>
<reference evidence="2" key="1">
    <citation type="submission" date="2022-06" db="EMBL/GenBank/DDBJ databases">
        <title>Complete Genome Sequence of Arcanobacterium pinnipediorum strain DSM 28752 isolated from a harbour seal.</title>
        <authorList>
            <person name="Borowiak M."/>
            <person name="Kreitlow A."/>
            <person name="Alssahen M."/>
            <person name="Malorny B."/>
            <person name="Laemmler C."/>
            <person name="Prenger-Berninghoff E."/>
            <person name="Siebert U."/>
            <person name="Ploetz M."/>
            <person name="Abdulmawjood A."/>
        </authorList>
    </citation>
    <scope>NUCLEOTIDE SEQUENCE</scope>
    <source>
        <strain evidence="2">DSM 28752</strain>
    </source>
</reference>
<organism evidence="2 3">
    <name type="scientific">Arcanobacterium pinnipediorum</name>
    <dbReference type="NCBI Taxonomy" id="1503041"/>
    <lineage>
        <taxon>Bacteria</taxon>
        <taxon>Bacillati</taxon>
        <taxon>Actinomycetota</taxon>
        <taxon>Actinomycetes</taxon>
        <taxon>Actinomycetales</taxon>
        <taxon>Actinomycetaceae</taxon>
        <taxon>Arcanobacterium</taxon>
    </lineage>
</organism>
<accession>A0ABY5AIF9</accession>
<dbReference type="Proteomes" id="UP001056109">
    <property type="component" value="Chromosome"/>
</dbReference>
<name>A0ABY5AIF9_9ACTO</name>
<feature type="transmembrane region" description="Helical" evidence="1">
    <location>
        <begin position="193"/>
        <end position="212"/>
    </location>
</feature>
<keyword evidence="1" id="KW-0472">Membrane</keyword>
<feature type="transmembrane region" description="Helical" evidence="1">
    <location>
        <begin position="75"/>
        <end position="92"/>
    </location>
</feature>
<feature type="transmembrane region" description="Helical" evidence="1">
    <location>
        <begin position="162"/>
        <end position="187"/>
    </location>
</feature>
<sequence>MVIIPPLLGIALSGWSWLHLVLIPLWWIGYFEFFAIGLWLRSRAKARYRTPVIVYSLPCIILGLILAWYAPALLIWIPVFLPLIAITFWQSWLRKDRSLLNDTVTVSAASLMLMVSAHLGSLSAQSFSWADAWITTGYVFGYFMGTVFYIKTNIRQRGNMSWLITSVLWHGGWLIVAGLDSSGFLTVPSTHVSYWHTGVWAILLARAIAVPTWGARRGWLSAKILGIAEIVFSAGVTATLLLSH</sequence>
<proteinExistence type="predicted"/>
<feature type="transmembrane region" description="Helical" evidence="1">
    <location>
        <begin position="52"/>
        <end position="69"/>
    </location>
</feature>
<evidence type="ECO:0000313" key="2">
    <source>
        <dbReference type="EMBL" id="USR79526.1"/>
    </source>
</evidence>
<feature type="transmembrane region" description="Helical" evidence="1">
    <location>
        <begin position="132"/>
        <end position="150"/>
    </location>
</feature>
<dbReference type="InterPro" id="IPR025576">
    <property type="entry name" value="YwiC"/>
</dbReference>
<feature type="transmembrane region" description="Helical" evidence="1">
    <location>
        <begin position="224"/>
        <end position="242"/>
    </location>
</feature>
<dbReference type="EMBL" id="CP099547">
    <property type="protein sequence ID" value="USR79526.1"/>
    <property type="molecule type" value="Genomic_DNA"/>
</dbReference>